<sequence length="148" mass="16492">MEKVLQRFRMNEAKPVSTSLAYHFNLSVDQCPKSDKETHDMVEIPYASAVGCLMYAMPQQSIFTLKSQPYSAALNSPFRRSPLVAYPPALSTLLSPTAIPSSQHRPHPPEFSTPLSPSGDLNLALSLTLSIFFSFLISIHPIFLQFFC</sequence>
<dbReference type="EMBL" id="CACSLK010012206">
    <property type="protein sequence ID" value="CAA0813916.1"/>
    <property type="molecule type" value="Genomic_DNA"/>
</dbReference>
<dbReference type="OrthoDB" id="1749075at2759"/>
<name>A0A9N7MTL0_STRHE</name>
<feature type="transmembrane region" description="Helical" evidence="1">
    <location>
        <begin position="123"/>
        <end position="147"/>
    </location>
</feature>
<dbReference type="AlphaFoldDB" id="A0A9N7MTL0"/>
<gene>
    <name evidence="2" type="ORF">SHERM_14255</name>
</gene>
<comment type="caution">
    <text evidence="2">The sequence shown here is derived from an EMBL/GenBank/DDBJ whole genome shotgun (WGS) entry which is preliminary data.</text>
</comment>
<evidence type="ECO:0000256" key="1">
    <source>
        <dbReference type="SAM" id="Phobius"/>
    </source>
</evidence>
<keyword evidence="1" id="KW-0812">Transmembrane</keyword>
<dbReference type="Proteomes" id="UP001153555">
    <property type="component" value="Unassembled WGS sequence"/>
</dbReference>
<organism evidence="2 3">
    <name type="scientific">Striga hermonthica</name>
    <name type="common">Purple witchweed</name>
    <name type="synonym">Buchnera hermonthica</name>
    <dbReference type="NCBI Taxonomy" id="68872"/>
    <lineage>
        <taxon>Eukaryota</taxon>
        <taxon>Viridiplantae</taxon>
        <taxon>Streptophyta</taxon>
        <taxon>Embryophyta</taxon>
        <taxon>Tracheophyta</taxon>
        <taxon>Spermatophyta</taxon>
        <taxon>Magnoliopsida</taxon>
        <taxon>eudicotyledons</taxon>
        <taxon>Gunneridae</taxon>
        <taxon>Pentapetalae</taxon>
        <taxon>asterids</taxon>
        <taxon>lamiids</taxon>
        <taxon>Lamiales</taxon>
        <taxon>Orobanchaceae</taxon>
        <taxon>Buchnereae</taxon>
        <taxon>Striga</taxon>
    </lineage>
</organism>
<reference evidence="2" key="1">
    <citation type="submission" date="2019-12" db="EMBL/GenBank/DDBJ databases">
        <authorList>
            <person name="Scholes J."/>
        </authorList>
    </citation>
    <scope>NUCLEOTIDE SEQUENCE</scope>
</reference>
<protein>
    <submittedName>
        <fullName evidence="2">Uncharacterized protein</fullName>
    </submittedName>
</protein>
<keyword evidence="3" id="KW-1185">Reference proteome</keyword>
<proteinExistence type="predicted"/>
<keyword evidence="1" id="KW-1133">Transmembrane helix</keyword>
<evidence type="ECO:0000313" key="3">
    <source>
        <dbReference type="Proteomes" id="UP001153555"/>
    </source>
</evidence>
<keyword evidence="1" id="KW-0472">Membrane</keyword>
<accession>A0A9N7MTL0</accession>
<evidence type="ECO:0000313" key="2">
    <source>
        <dbReference type="EMBL" id="CAA0813916.1"/>
    </source>
</evidence>